<gene>
    <name evidence="4" type="ORF">GCM10011354_35370</name>
</gene>
<evidence type="ECO:0000256" key="1">
    <source>
        <dbReference type="SAM" id="MobiDB-lite"/>
    </source>
</evidence>
<reference evidence="4" key="2">
    <citation type="submission" date="2020-09" db="EMBL/GenBank/DDBJ databases">
        <authorList>
            <person name="Sun Q."/>
            <person name="Zhou Y."/>
        </authorList>
    </citation>
    <scope>NUCLEOTIDE SEQUENCE</scope>
    <source>
        <strain evidence="4">CGMCC 1.14988</strain>
    </source>
</reference>
<feature type="domain" description="DUF4126" evidence="3">
    <location>
        <begin position="23"/>
        <end position="188"/>
    </location>
</feature>
<keyword evidence="2" id="KW-0472">Membrane</keyword>
<evidence type="ECO:0000256" key="2">
    <source>
        <dbReference type="SAM" id="Phobius"/>
    </source>
</evidence>
<dbReference type="Proteomes" id="UP000650511">
    <property type="component" value="Unassembled WGS sequence"/>
</dbReference>
<feature type="region of interest" description="Disordered" evidence="1">
    <location>
        <begin position="205"/>
        <end position="228"/>
    </location>
</feature>
<keyword evidence="5" id="KW-1185">Reference proteome</keyword>
<feature type="transmembrane region" description="Helical" evidence="2">
    <location>
        <begin position="171"/>
        <end position="195"/>
    </location>
</feature>
<name>A0A8J3EW71_9ACTN</name>
<dbReference type="EMBL" id="BMHA01000017">
    <property type="protein sequence ID" value="GGI09698.1"/>
    <property type="molecule type" value="Genomic_DNA"/>
</dbReference>
<feature type="transmembrane region" description="Helical" evidence="2">
    <location>
        <begin position="56"/>
        <end position="76"/>
    </location>
</feature>
<dbReference type="Pfam" id="PF13548">
    <property type="entry name" value="DUF4126"/>
    <property type="match status" value="1"/>
</dbReference>
<keyword evidence="2" id="KW-1133">Transmembrane helix</keyword>
<comment type="caution">
    <text evidence="4">The sequence shown here is derived from an EMBL/GenBank/DDBJ whole genome shotgun (WGS) entry which is preliminary data.</text>
</comment>
<sequence length="228" mass="23815">MRRADSAAGRDAAGDAMEGLAGLIAGVGYASGLNLYAVVALLGLFGRYGGADVPAVFVRTDVLVLAGLLFLVEFVVDKIPYLDDLWDLVHTAIRPLGAVGVAWLLTGDAGAWEQAGSSLAAGGLATVSHAIKATTRVAVNASPEPISNSIVSLTEDGLVAAVVWLAVTNPVAAIVAVVVLLVAGAVLVAFVWRAARRSWRQWRRRRRRPDGDVVTRTAANGDRRRPGA</sequence>
<dbReference type="InterPro" id="IPR025196">
    <property type="entry name" value="DUF4126"/>
</dbReference>
<feature type="transmembrane region" description="Helical" evidence="2">
    <location>
        <begin position="20"/>
        <end position="44"/>
    </location>
</feature>
<accession>A0A8J3EW71</accession>
<evidence type="ECO:0000313" key="4">
    <source>
        <dbReference type="EMBL" id="GGI09698.1"/>
    </source>
</evidence>
<keyword evidence="2" id="KW-0812">Transmembrane</keyword>
<evidence type="ECO:0000259" key="3">
    <source>
        <dbReference type="Pfam" id="PF13548"/>
    </source>
</evidence>
<reference evidence="4" key="1">
    <citation type="journal article" date="2014" name="Int. J. Syst. Evol. Microbiol.">
        <title>Complete genome sequence of Corynebacterium casei LMG S-19264T (=DSM 44701T), isolated from a smear-ripened cheese.</title>
        <authorList>
            <consortium name="US DOE Joint Genome Institute (JGI-PGF)"/>
            <person name="Walter F."/>
            <person name="Albersmeier A."/>
            <person name="Kalinowski J."/>
            <person name="Ruckert C."/>
        </authorList>
    </citation>
    <scope>NUCLEOTIDE SEQUENCE</scope>
    <source>
        <strain evidence="4">CGMCC 1.14988</strain>
    </source>
</reference>
<protein>
    <recommendedName>
        <fullName evidence="3">DUF4126 domain-containing protein</fullName>
    </recommendedName>
</protein>
<proteinExistence type="predicted"/>
<evidence type="ECO:0000313" key="5">
    <source>
        <dbReference type="Proteomes" id="UP000650511"/>
    </source>
</evidence>
<dbReference type="AlphaFoldDB" id="A0A8J3EW71"/>
<organism evidence="4 5">
    <name type="scientific">Egicoccus halophilus</name>
    <dbReference type="NCBI Taxonomy" id="1670830"/>
    <lineage>
        <taxon>Bacteria</taxon>
        <taxon>Bacillati</taxon>
        <taxon>Actinomycetota</taxon>
        <taxon>Nitriliruptoria</taxon>
        <taxon>Egicoccales</taxon>
        <taxon>Egicoccaceae</taxon>
        <taxon>Egicoccus</taxon>
    </lineage>
</organism>